<protein>
    <submittedName>
        <fullName evidence="1">Uncharacterized protein</fullName>
    </submittedName>
</protein>
<name>A0ABT8AYH9_9HYPH</name>
<organism evidence="1 2">
    <name type="scientific">Methylobacterium longum</name>
    <dbReference type="NCBI Taxonomy" id="767694"/>
    <lineage>
        <taxon>Bacteria</taxon>
        <taxon>Pseudomonadati</taxon>
        <taxon>Pseudomonadota</taxon>
        <taxon>Alphaproteobacteria</taxon>
        <taxon>Hyphomicrobiales</taxon>
        <taxon>Methylobacteriaceae</taxon>
        <taxon>Methylobacterium</taxon>
    </lineage>
</organism>
<evidence type="ECO:0000313" key="2">
    <source>
        <dbReference type="Proteomes" id="UP001244297"/>
    </source>
</evidence>
<keyword evidence="2" id="KW-1185">Reference proteome</keyword>
<proteinExistence type="predicted"/>
<comment type="caution">
    <text evidence="1">The sequence shown here is derived from an EMBL/GenBank/DDBJ whole genome shotgun (WGS) entry which is preliminary data.</text>
</comment>
<gene>
    <name evidence="1" type="ORF">QWZ18_31180</name>
</gene>
<evidence type="ECO:0000313" key="1">
    <source>
        <dbReference type="EMBL" id="MDN3575047.1"/>
    </source>
</evidence>
<reference evidence="2" key="1">
    <citation type="journal article" date="2019" name="Int. J. Syst. Evol. Microbiol.">
        <title>The Global Catalogue of Microorganisms (GCM) 10K type strain sequencing project: providing services to taxonomists for standard genome sequencing and annotation.</title>
        <authorList>
            <consortium name="The Broad Institute Genomics Platform"/>
            <consortium name="The Broad Institute Genome Sequencing Center for Infectious Disease"/>
            <person name="Wu L."/>
            <person name="Ma J."/>
        </authorList>
    </citation>
    <scope>NUCLEOTIDE SEQUENCE [LARGE SCALE GENOMIC DNA]</scope>
    <source>
        <strain evidence="2">CECT 7806</strain>
    </source>
</reference>
<accession>A0ABT8AYH9</accession>
<dbReference type="Proteomes" id="UP001244297">
    <property type="component" value="Unassembled WGS sequence"/>
</dbReference>
<sequence>MMRLTQSLRPFYDHLCSRIAASAARHEAEAARLRAELAKHSGGRIETAR</sequence>
<dbReference type="EMBL" id="JAUFPT010000135">
    <property type="protein sequence ID" value="MDN3575047.1"/>
    <property type="molecule type" value="Genomic_DNA"/>
</dbReference>
<dbReference type="RefSeq" id="WP_238294004.1">
    <property type="nucleotide sequence ID" value="NZ_BPQS01000090.1"/>
</dbReference>